<dbReference type="Gene3D" id="3.40.50.150">
    <property type="entry name" value="Vaccinia Virus protein VP39"/>
    <property type="match status" value="1"/>
</dbReference>
<proteinExistence type="predicted"/>
<dbReference type="OrthoDB" id="7062303at2"/>
<keyword evidence="2" id="KW-0808">Transferase</keyword>
<dbReference type="InterPro" id="IPR013217">
    <property type="entry name" value="Methyltransf_12"/>
</dbReference>
<reference evidence="2 3" key="1">
    <citation type="submission" date="2018-11" db="EMBL/GenBank/DDBJ databases">
        <authorList>
            <person name="Li F."/>
        </authorList>
    </citation>
    <scope>NUCLEOTIDE SEQUENCE [LARGE SCALE GENOMIC DNA]</scope>
    <source>
        <strain evidence="2 3">KIS18-7</strain>
    </source>
</reference>
<dbReference type="Proteomes" id="UP000277094">
    <property type="component" value="Unassembled WGS sequence"/>
</dbReference>
<accession>A0A3N0DZF0</accession>
<organism evidence="2 3">
    <name type="scientific">Nocardioides marmorisolisilvae</name>
    <dbReference type="NCBI Taxonomy" id="1542737"/>
    <lineage>
        <taxon>Bacteria</taxon>
        <taxon>Bacillati</taxon>
        <taxon>Actinomycetota</taxon>
        <taxon>Actinomycetes</taxon>
        <taxon>Propionibacteriales</taxon>
        <taxon>Nocardioidaceae</taxon>
        <taxon>Nocardioides</taxon>
    </lineage>
</organism>
<keyword evidence="2" id="KW-0489">Methyltransferase</keyword>
<evidence type="ECO:0000259" key="1">
    <source>
        <dbReference type="Pfam" id="PF08242"/>
    </source>
</evidence>
<name>A0A3N0DZF0_9ACTN</name>
<comment type="caution">
    <text evidence="2">The sequence shown here is derived from an EMBL/GenBank/DDBJ whole genome shotgun (WGS) entry which is preliminary data.</text>
</comment>
<dbReference type="RefSeq" id="WP_123232181.1">
    <property type="nucleotide sequence ID" value="NZ_RJSG01000001.1"/>
</dbReference>
<dbReference type="EMBL" id="RJSG01000001">
    <property type="protein sequence ID" value="RNL80972.1"/>
    <property type="molecule type" value="Genomic_DNA"/>
</dbReference>
<dbReference type="GO" id="GO:0032259">
    <property type="term" value="P:methylation"/>
    <property type="evidence" value="ECO:0007669"/>
    <property type="project" value="UniProtKB-KW"/>
</dbReference>
<keyword evidence="3" id="KW-1185">Reference proteome</keyword>
<dbReference type="SUPFAM" id="SSF53335">
    <property type="entry name" value="S-adenosyl-L-methionine-dependent methyltransferases"/>
    <property type="match status" value="1"/>
</dbReference>
<dbReference type="InterPro" id="IPR029063">
    <property type="entry name" value="SAM-dependent_MTases_sf"/>
</dbReference>
<protein>
    <submittedName>
        <fullName evidence="2">Methyltransferase domain-containing protein</fullName>
    </submittedName>
</protein>
<evidence type="ECO:0000313" key="2">
    <source>
        <dbReference type="EMBL" id="RNL80972.1"/>
    </source>
</evidence>
<dbReference type="Pfam" id="PF08242">
    <property type="entry name" value="Methyltransf_12"/>
    <property type="match status" value="1"/>
</dbReference>
<feature type="domain" description="Methyltransferase type 12" evidence="1">
    <location>
        <begin position="49"/>
        <end position="148"/>
    </location>
</feature>
<gene>
    <name evidence="2" type="ORF">EFL95_00880</name>
</gene>
<evidence type="ECO:0000313" key="3">
    <source>
        <dbReference type="Proteomes" id="UP000277094"/>
    </source>
</evidence>
<sequence>MNEIPPTRWEQWGQSGYKDEFTRLIESGADVEGEARLADTLVARGSRILDAGAGIGRIGGALQARGHEVLAVEKDPELVERAARLFPGLPMLTSDLLALTPASLAATGHDGGFDLIVLVGNVIVFAAEDTEPQLLASLRDLLADGGRILVGFHPVRMHGNARDYPFDAFAADVGAAGLAVQHRFGTYELHPPADDYVVAVLTRA</sequence>
<dbReference type="AlphaFoldDB" id="A0A3N0DZF0"/>
<dbReference type="GO" id="GO:0008168">
    <property type="term" value="F:methyltransferase activity"/>
    <property type="evidence" value="ECO:0007669"/>
    <property type="project" value="UniProtKB-KW"/>
</dbReference>